<dbReference type="InterPro" id="IPR002575">
    <property type="entry name" value="Aminoglycoside_PTrfase"/>
</dbReference>
<dbReference type="SUPFAM" id="SSF56112">
    <property type="entry name" value="Protein kinase-like (PK-like)"/>
    <property type="match status" value="1"/>
</dbReference>
<comment type="caution">
    <text evidence="2">The sequence shown here is derived from an EMBL/GenBank/DDBJ whole genome shotgun (WGS) entry which is preliminary data.</text>
</comment>
<dbReference type="GO" id="GO:0005737">
    <property type="term" value="C:cytoplasm"/>
    <property type="evidence" value="ECO:0007669"/>
    <property type="project" value="TreeGrafter"/>
</dbReference>
<dbReference type="PANTHER" id="PTHR22603:SF66">
    <property type="entry name" value="ETHANOLAMINE KINASE"/>
    <property type="match status" value="1"/>
</dbReference>
<keyword evidence="2" id="KW-0808">Transferase</keyword>
<gene>
    <name evidence="2" type="ORF">GR156_09140</name>
</gene>
<protein>
    <submittedName>
        <fullName evidence="2">Phosphotransferase</fullName>
    </submittedName>
</protein>
<dbReference type="InterPro" id="IPR011009">
    <property type="entry name" value="Kinase-like_dom_sf"/>
</dbReference>
<name>A0A6N8TH04_SHIZO</name>
<organism evidence="2 3">
    <name type="scientific">Shinella zoogloeoides</name>
    <name type="common">Crabtreella saccharophila</name>
    <dbReference type="NCBI Taxonomy" id="352475"/>
    <lineage>
        <taxon>Bacteria</taxon>
        <taxon>Pseudomonadati</taxon>
        <taxon>Pseudomonadota</taxon>
        <taxon>Alphaproteobacteria</taxon>
        <taxon>Hyphomicrobiales</taxon>
        <taxon>Rhizobiaceae</taxon>
        <taxon>Shinella</taxon>
    </lineage>
</organism>
<dbReference type="Pfam" id="PF01636">
    <property type="entry name" value="APH"/>
    <property type="match status" value="1"/>
</dbReference>
<evidence type="ECO:0000259" key="1">
    <source>
        <dbReference type="Pfam" id="PF01636"/>
    </source>
</evidence>
<feature type="domain" description="Aminoglycoside phosphotransferase" evidence="1">
    <location>
        <begin position="26"/>
        <end position="239"/>
    </location>
</feature>
<dbReference type="GO" id="GO:0004305">
    <property type="term" value="F:ethanolamine kinase activity"/>
    <property type="evidence" value="ECO:0007669"/>
    <property type="project" value="TreeGrafter"/>
</dbReference>
<reference evidence="2 3" key="1">
    <citation type="submission" date="2019-12" db="EMBL/GenBank/DDBJ databases">
        <title>Shinella granuli gen. nov., sp. nov., and proposal of the reclassification of Zoogloea ramigera ATCC 19623 as Shinella zoogloeoides sp. nov.</title>
        <authorList>
            <person name="Gao J."/>
        </authorList>
    </citation>
    <scope>NUCLEOTIDE SEQUENCE [LARGE SCALE GENOMIC DNA]</scope>
    <source>
        <strain evidence="2 3">DSM 287</strain>
    </source>
</reference>
<accession>A0A6N8TH04</accession>
<dbReference type="Proteomes" id="UP000440304">
    <property type="component" value="Unassembled WGS sequence"/>
</dbReference>
<dbReference type="Gene3D" id="3.90.1200.10">
    <property type="match status" value="1"/>
</dbReference>
<dbReference type="OrthoDB" id="179763at2"/>
<evidence type="ECO:0000313" key="2">
    <source>
        <dbReference type="EMBL" id="MXO00464.1"/>
    </source>
</evidence>
<dbReference type="Gene3D" id="3.30.200.20">
    <property type="entry name" value="Phosphorylase Kinase, domain 1"/>
    <property type="match status" value="1"/>
</dbReference>
<proteinExistence type="predicted"/>
<evidence type="ECO:0000313" key="3">
    <source>
        <dbReference type="Proteomes" id="UP000440304"/>
    </source>
</evidence>
<dbReference type="CDD" id="cd05151">
    <property type="entry name" value="ChoK-like"/>
    <property type="match status" value="1"/>
</dbReference>
<dbReference type="PANTHER" id="PTHR22603">
    <property type="entry name" value="CHOLINE/ETHANOALAMINE KINASE"/>
    <property type="match status" value="1"/>
</dbReference>
<dbReference type="GO" id="GO:0006646">
    <property type="term" value="P:phosphatidylethanolamine biosynthetic process"/>
    <property type="evidence" value="ECO:0007669"/>
    <property type="project" value="TreeGrafter"/>
</dbReference>
<dbReference type="EMBL" id="WUML01000005">
    <property type="protein sequence ID" value="MXO00464.1"/>
    <property type="molecule type" value="Genomic_DNA"/>
</dbReference>
<dbReference type="RefSeq" id="WP_160785855.1">
    <property type="nucleotide sequence ID" value="NZ_CP086611.1"/>
</dbReference>
<dbReference type="AlphaFoldDB" id="A0A6N8TH04"/>
<sequence>MEGLTTPGRTVEDRIRALPCWRGRIDIAPLKGGISNESYLVADGAGRHVVRFGRDYPFHHVFRERELMVARAAHAAGFGPAVRYAEPGVMVSAYLGARTFGAQDVAAERRRVALLLRRFHAEMPAEISGAAFFFWPFHVVRDYARTLAAGGSRMMARLPEYLALAQELEAAQAPLPIVFGHNDLLPANILDDGDRLWLIDFEYAGFSTAMFDLAGATSNAGLSAEEAEDFLAVYFDGAPAPAIRRAHAAMQCASLLREAMWSMVSELHLAAPGADYAGYTAENLARLDRALDHYRTTYGKPTT</sequence>